<evidence type="ECO:0000313" key="3">
    <source>
        <dbReference type="Proteomes" id="UP000283530"/>
    </source>
</evidence>
<protein>
    <submittedName>
        <fullName evidence="2">Uncharacterized protein</fullName>
    </submittedName>
</protein>
<gene>
    <name evidence="2" type="ORF">CKAN_02684900</name>
</gene>
<dbReference type="PANTHER" id="PTHR31579">
    <property type="entry name" value="OS03G0796600 PROTEIN"/>
    <property type="match status" value="1"/>
</dbReference>
<proteinExistence type="predicted"/>
<dbReference type="InterPro" id="IPR006502">
    <property type="entry name" value="PDDEXK-like"/>
</dbReference>
<comment type="caution">
    <text evidence="2">The sequence shown here is derived from an EMBL/GenBank/DDBJ whole genome shotgun (WGS) entry which is preliminary data.</text>
</comment>
<dbReference type="NCBIfam" id="TIGR01615">
    <property type="entry name" value="A_thal_3542"/>
    <property type="match status" value="1"/>
</dbReference>
<evidence type="ECO:0000313" key="2">
    <source>
        <dbReference type="EMBL" id="RWR97417.1"/>
    </source>
</evidence>
<accession>A0A3S3NLD4</accession>
<dbReference type="EMBL" id="QPKB01000013">
    <property type="protein sequence ID" value="RWR97417.1"/>
    <property type="molecule type" value="Genomic_DNA"/>
</dbReference>
<feature type="region of interest" description="Disordered" evidence="1">
    <location>
        <begin position="25"/>
        <end position="45"/>
    </location>
</feature>
<evidence type="ECO:0000256" key="1">
    <source>
        <dbReference type="SAM" id="MobiDB-lite"/>
    </source>
</evidence>
<dbReference type="Pfam" id="PF04720">
    <property type="entry name" value="PDDEXK_6"/>
    <property type="match status" value="1"/>
</dbReference>
<sequence>MAEACRKIEPEDVGFSEMEMGFLEEDGEASPESCSTESEEEESVTERKAFWESQRQLLTGVLCRISSVELMIRNETERVLRESREEGPKCVCGKKGVKVGLCRNCLMRDVTDRLRKAGHDSGMCKSKWRRTPDIPSGEHTYIDVVATSSSKKMSVREVIELDFRAEFEMARASPEYNRLIDRLPHVFVGKAERLRSLIKIMCEAAKKCMKENKMHMGPWRKHKYMQAKWLGTCERIAPPPPFSVGLSDSDVRQGKLRGSMLTFHLVDNLPAMHCPRVEVV</sequence>
<name>A0A3S3NLD4_9MAGN</name>
<reference evidence="2 3" key="1">
    <citation type="journal article" date="2019" name="Nat. Plants">
        <title>Stout camphor tree genome fills gaps in understanding of flowering plant genome evolution.</title>
        <authorList>
            <person name="Chaw S.M."/>
            <person name="Liu Y.C."/>
            <person name="Wu Y.W."/>
            <person name="Wang H.Y."/>
            <person name="Lin C.I."/>
            <person name="Wu C.S."/>
            <person name="Ke H.M."/>
            <person name="Chang L.Y."/>
            <person name="Hsu C.Y."/>
            <person name="Yang H.T."/>
            <person name="Sudianto E."/>
            <person name="Hsu M.H."/>
            <person name="Wu K.P."/>
            <person name="Wang L.N."/>
            <person name="Leebens-Mack J.H."/>
            <person name="Tsai I.J."/>
        </authorList>
    </citation>
    <scope>NUCLEOTIDE SEQUENCE [LARGE SCALE GENOMIC DNA]</scope>
    <source>
        <strain evidence="3">cv. Chaw 1501</strain>
        <tissue evidence="2">Young leaves</tissue>
    </source>
</reference>
<dbReference type="OrthoDB" id="691424at2759"/>
<dbReference type="Proteomes" id="UP000283530">
    <property type="component" value="Unassembled WGS sequence"/>
</dbReference>
<organism evidence="2 3">
    <name type="scientific">Cinnamomum micranthum f. kanehirae</name>
    <dbReference type="NCBI Taxonomy" id="337451"/>
    <lineage>
        <taxon>Eukaryota</taxon>
        <taxon>Viridiplantae</taxon>
        <taxon>Streptophyta</taxon>
        <taxon>Embryophyta</taxon>
        <taxon>Tracheophyta</taxon>
        <taxon>Spermatophyta</taxon>
        <taxon>Magnoliopsida</taxon>
        <taxon>Magnoliidae</taxon>
        <taxon>Laurales</taxon>
        <taxon>Lauraceae</taxon>
        <taxon>Cinnamomum</taxon>
    </lineage>
</organism>
<dbReference type="PANTHER" id="PTHR31579:SF58">
    <property type="entry name" value="PLANT-SPECIFIC DOMAIN TIGR01615 FAMILY PROTEIN"/>
    <property type="match status" value="1"/>
</dbReference>
<dbReference type="AlphaFoldDB" id="A0A3S3NLD4"/>
<keyword evidence="3" id="KW-1185">Reference proteome</keyword>